<evidence type="ECO:0000256" key="1">
    <source>
        <dbReference type="ARBA" id="ARBA00024205"/>
    </source>
</evidence>
<evidence type="ECO:0000313" key="3">
    <source>
        <dbReference type="EMBL" id="KEQ75387.1"/>
    </source>
</evidence>
<accession>A0A074X012</accession>
<proteinExistence type="inferred from homology"/>
<dbReference type="OrthoDB" id="418131at2759"/>
<sequence>MSSPEKTIHTYHCICTQLVLATTTPLPSLKTRTSDSSHILPLPSLSSTSPTSHYASLANTIIDAKPTVIRLEDGFEKRYFHKCGRCELSVAYSLDKSQFDDTKSSSGAREDVAFLIPGGLVDTEDMKRGKDMDAEIAKVGVKAT</sequence>
<dbReference type="RefSeq" id="XP_013429757.1">
    <property type="nucleotide sequence ID" value="XM_013574303.1"/>
</dbReference>
<name>A0A074X012_9PEZI</name>
<evidence type="ECO:0000259" key="2">
    <source>
        <dbReference type="Pfam" id="PF25809"/>
    </source>
</evidence>
<dbReference type="GO" id="GO:0005737">
    <property type="term" value="C:cytoplasm"/>
    <property type="evidence" value="ECO:0007669"/>
    <property type="project" value="GOC"/>
</dbReference>
<organism evidence="3 4">
    <name type="scientific">Aureobasidium namibiae CBS 147.97</name>
    <dbReference type="NCBI Taxonomy" id="1043004"/>
    <lineage>
        <taxon>Eukaryota</taxon>
        <taxon>Fungi</taxon>
        <taxon>Dikarya</taxon>
        <taxon>Ascomycota</taxon>
        <taxon>Pezizomycotina</taxon>
        <taxon>Dothideomycetes</taxon>
        <taxon>Dothideomycetidae</taxon>
        <taxon>Dothideales</taxon>
        <taxon>Saccotheciaceae</taxon>
        <taxon>Aureobasidium</taxon>
    </lineage>
</organism>
<dbReference type="PANTHER" id="PTHR46355">
    <property type="entry name" value="UPF0428 PROTEIN CXORF56"/>
    <property type="match status" value="1"/>
</dbReference>
<reference evidence="3 4" key="1">
    <citation type="journal article" date="2014" name="BMC Genomics">
        <title>Genome sequencing of four Aureobasidium pullulans varieties: biotechnological potential, stress tolerance, and description of new species.</title>
        <authorList>
            <person name="Gostin Ar C."/>
            <person name="Ohm R.A."/>
            <person name="Kogej T."/>
            <person name="Sonjak S."/>
            <person name="Turk M."/>
            <person name="Zajc J."/>
            <person name="Zalar P."/>
            <person name="Grube M."/>
            <person name="Sun H."/>
            <person name="Han J."/>
            <person name="Sharma A."/>
            <person name="Chiniquy J."/>
            <person name="Ngan C.Y."/>
            <person name="Lipzen A."/>
            <person name="Barry K."/>
            <person name="Grigoriev I.V."/>
            <person name="Gunde-Cimerman N."/>
        </authorList>
    </citation>
    <scope>NUCLEOTIDE SEQUENCE [LARGE SCALE GENOMIC DNA]</scope>
    <source>
        <strain evidence="3 4">CBS 147.97</strain>
    </source>
</reference>
<gene>
    <name evidence="3" type="ORF">M436DRAFT_70886</name>
</gene>
<dbReference type="STRING" id="1043004.A0A074X012"/>
<feature type="domain" description="STEEP1" evidence="2">
    <location>
        <begin position="3"/>
        <end position="128"/>
    </location>
</feature>
<dbReference type="PANTHER" id="PTHR46355:SF1">
    <property type="entry name" value="STING ER EXIT PROTEIN"/>
    <property type="match status" value="1"/>
</dbReference>
<protein>
    <recommendedName>
        <fullName evidence="2">STEEP1 domain-containing protein</fullName>
    </recommendedName>
</protein>
<dbReference type="GeneID" id="25414842"/>
<dbReference type="Proteomes" id="UP000027730">
    <property type="component" value="Unassembled WGS sequence"/>
</dbReference>
<evidence type="ECO:0000313" key="4">
    <source>
        <dbReference type="Proteomes" id="UP000027730"/>
    </source>
</evidence>
<dbReference type="InterPro" id="IPR029704">
    <property type="entry name" value="STEEP-like"/>
</dbReference>
<keyword evidence="4" id="KW-1185">Reference proteome</keyword>
<dbReference type="InterPro" id="IPR057965">
    <property type="entry name" value="STEEP1_dom"/>
</dbReference>
<dbReference type="GO" id="GO:0006888">
    <property type="term" value="P:endoplasmic reticulum to Golgi vesicle-mediated transport"/>
    <property type="evidence" value="ECO:0007669"/>
    <property type="project" value="TreeGrafter"/>
</dbReference>
<dbReference type="AlphaFoldDB" id="A0A074X012"/>
<dbReference type="GO" id="GO:0090158">
    <property type="term" value="P:endoplasmic reticulum membrane organization"/>
    <property type="evidence" value="ECO:0007669"/>
    <property type="project" value="TreeGrafter"/>
</dbReference>
<dbReference type="HOGENOM" id="CLU_099097_2_0_1"/>
<comment type="similarity">
    <text evidence="1">Belongs to the STEEP1 family.</text>
</comment>
<dbReference type="EMBL" id="KL584705">
    <property type="protein sequence ID" value="KEQ75387.1"/>
    <property type="molecule type" value="Genomic_DNA"/>
</dbReference>
<dbReference type="Pfam" id="PF25809">
    <property type="entry name" value="STEEP1"/>
    <property type="match status" value="1"/>
</dbReference>